<evidence type="ECO:0000256" key="6">
    <source>
        <dbReference type="ARBA" id="ARBA00023012"/>
    </source>
</evidence>
<evidence type="ECO:0000256" key="5">
    <source>
        <dbReference type="ARBA" id="ARBA00022777"/>
    </source>
</evidence>
<sequence length="447" mass="49286">MKNPIKFINQNFLIRKETELMQGLIFNRVCLIILVAIPFSLIINLFTKIPYVSGGLLSGFVVTAFLYYNSRVLGNLQSSVFIFAVGLHVLLILNYYFNSGVEGPSLMLFLVSLIFIIAVMPNRHYAFWVPLNLLIAGTLIGIDYAYPNLVDNSYHSRRGLFTDTGFTYGVAAACISIVLSFILRSYQKERNKALLAVNELAEANETKTKLLSILSHDLKAPLNSIENFLEVLASYELNEEEKADIQTKLLTETKNTQNMLGNMLFWTKAQMEGRIEPKLIAINLLETLKVSIALQQVAAAEKNIKLKTDIDSSLSIYADVEMIKLVIRNLLNNAVKFTNADGLIILSGKAQGAVALITVKDNGIGISKEKQQTLFSLNSGPTYGTKNEKGVGLGLKLCKEFTELQGGKISFSSSPSGTIFTVAIPLGKRPVKPVVLTDSEAEIQVCV</sequence>
<keyword evidence="7" id="KW-0812">Transmembrane</keyword>
<evidence type="ECO:0000256" key="1">
    <source>
        <dbReference type="ARBA" id="ARBA00000085"/>
    </source>
</evidence>
<dbReference type="PANTHER" id="PTHR43711">
    <property type="entry name" value="TWO-COMPONENT HISTIDINE KINASE"/>
    <property type="match status" value="1"/>
</dbReference>
<dbReference type="Gene3D" id="1.10.287.130">
    <property type="match status" value="1"/>
</dbReference>
<comment type="caution">
    <text evidence="9">The sequence shown here is derived from an EMBL/GenBank/DDBJ whole genome shotgun (WGS) entry which is preliminary data.</text>
</comment>
<dbReference type="Proteomes" id="UP000295499">
    <property type="component" value="Unassembled WGS sequence"/>
</dbReference>
<dbReference type="Pfam" id="PF00512">
    <property type="entry name" value="HisKA"/>
    <property type="match status" value="1"/>
</dbReference>
<gene>
    <name evidence="9" type="ORF">CLV32_3969</name>
</gene>
<dbReference type="Gene3D" id="3.30.565.10">
    <property type="entry name" value="Histidine kinase-like ATPase, C-terminal domain"/>
    <property type="match status" value="1"/>
</dbReference>
<keyword evidence="7" id="KW-1133">Transmembrane helix</keyword>
<feature type="transmembrane region" description="Helical" evidence="7">
    <location>
        <begin position="20"/>
        <end position="43"/>
    </location>
</feature>
<keyword evidence="5 9" id="KW-0418">Kinase</keyword>
<dbReference type="InterPro" id="IPR050736">
    <property type="entry name" value="Sensor_HK_Regulatory"/>
</dbReference>
<evidence type="ECO:0000256" key="4">
    <source>
        <dbReference type="ARBA" id="ARBA00022679"/>
    </source>
</evidence>
<evidence type="ECO:0000256" key="7">
    <source>
        <dbReference type="SAM" id="Phobius"/>
    </source>
</evidence>
<dbReference type="RefSeq" id="WP_133558584.1">
    <property type="nucleotide sequence ID" value="NZ_SNWM01000005.1"/>
</dbReference>
<dbReference type="PRINTS" id="PR00344">
    <property type="entry name" value="BCTRLSENSOR"/>
</dbReference>
<dbReference type="InterPro" id="IPR036097">
    <property type="entry name" value="HisK_dim/P_sf"/>
</dbReference>
<dbReference type="InterPro" id="IPR036890">
    <property type="entry name" value="HATPase_C_sf"/>
</dbReference>
<evidence type="ECO:0000313" key="9">
    <source>
        <dbReference type="EMBL" id="TDO20209.1"/>
    </source>
</evidence>
<feature type="transmembrane region" description="Helical" evidence="7">
    <location>
        <begin position="166"/>
        <end position="183"/>
    </location>
</feature>
<feature type="transmembrane region" description="Helical" evidence="7">
    <location>
        <begin position="49"/>
        <end position="68"/>
    </location>
</feature>
<dbReference type="InterPro" id="IPR003661">
    <property type="entry name" value="HisK_dim/P_dom"/>
</dbReference>
<keyword evidence="6" id="KW-0902">Two-component regulatory system</keyword>
<dbReference type="EMBL" id="SNWM01000005">
    <property type="protein sequence ID" value="TDO20209.1"/>
    <property type="molecule type" value="Genomic_DNA"/>
</dbReference>
<accession>A0A4V3C309</accession>
<evidence type="ECO:0000259" key="8">
    <source>
        <dbReference type="PROSITE" id="PS50109"/>
    </source>
</evidence>
<dbReference type="SMART" id="SM00387">
    <property type="entry name" value="HATPase_c"/>
    <property type="match status" value="1"/>
</dbReference>
<proteinExistence type="predicted"/>
<keyword evidence="7" id="KW-0472">Membrane</keyword>
<protein>
    <recommendedName>
        <fullName evidence="2">histidine kinase</fullName>
        <ecNumber evidence="2">2.7.13.3</ecNumber>
    </recommendedName>
</protein>
<dbReference type="PROSITE" id="PS50109">
    <property type="entry name" value="HIS_KIN"/>
    <property type="match status" value="1"/>
</dbReference>
<dbReference type="GO" id="GO:0000155">
    <property type="term" value="F:phosphorelay sensor kinase activity"/>
    <property type="evidence" value="ECO:0007669"/>
    <property type="project" value="InterPro"/>
</dbReference>
<keyword evidence="4" id="KW-0808">Transferase</keyword>
<reference evidence="9 10" key="1">
    <citation type="submission" date="2019-03" db="EMBL/GenBank/DDBJ databases">
        <title>Genomic Encyclopedia of Archaeal and Bacterial Type Strains, Phase II (KMG-II): from individual species to whole genera.</title>
        <authorList>
            <person name="Goeker M."/>
        </authorList>
    </citation>
    <scope>NUCLEOTIDE SEQUENCE [LARGE SCALE GENOMIC DNA]</scope>
    <source>
        <strain evidence="9 10">DSM 19034</strain>
    </source>
</reference>
<dbReference type="CDD" id="cd00082">
    <property type="entry name" value="HisKA"/>
    <property type="match status" value="1"/>
</dbReference>
<dbReference type="SUPFAM" id="SSF55874">
    <property type="entry name" value="ATPase domain of HSP90 chaperone/DNA topoisomerase II/histidine kinase"/>
    <property type="match status" value="1"/>
</dbReference>
<feature type="transmembrane region" description="Helical" evidence="7">
    <location>
        <begin position="127"/>
        <end position="146"/>
    </location>
</feature>
<comment type="catalytic activity">
    <reaction evidence="1">
        <text>ATP + protein L-histidine = ADP + protein N-phospho-L-histidine.</text>
        <dbReference type="EC" id="2.7.13.3"/>
    </reaction>
</comment>
<dbReference type="SUPFAM" id="SSF47384">
    <property type="entry name" value="Homodimeric domain of signal transducing histidine kinase"/>
    <property type="match status" value="1"/>
</dbReference>
<keyword evidence="10" id="KW-1185">Reference proteome</keyword>
<dbReference type="InterPro" id="IPR003594">
    <property type="entry name" value="HATPase_dom"/>
</dbReference>
<name>A0A4V3C309_9SPHI</name>
<evidence type="ECO:0000313" key="10">
    <source>
        <dbReference type="Proteomes" id="UP000295499"/>
    </source>
</evidence>
<feature type="transmembrane region" description="Helical" evidence="7">
    <location>
        <begin position="103"/>
        <end position="120"/>
    </location>
</feature>
<feature type="domain" description="Histidine kinase" evidence="8">
    <location>
        <begin position="213"/>
        <end position="428"/>
    </location>
</feature>
<dbReference type="Pfam" id="PF02518">
    <property type="entry name" value="HATPase_c"/>
    <property type="match status" value="1"/>
</dbReference>
<dbReference type="AlphaFoldDB" id="A0A4V3C309"/>
<evidence type="ECO:0000256" key="3">
    <source>
        <dbReference type="ARBA" id="ARBA00022553"/>
    </source>
</evidence>
<dbReference type="OrthoDB" id="9810447at2"/>
<keyword evidence="3" id="KW-0597">Phosphoprotein</keyword>
<organism evidence="9 10">
    <name type="scientific">Pedobacter duraquae</name>
    <dbReference type="NCBI Taxonomy" id="425511"/>
    <lineage>
        <taxon>Bacteria</taxon>
        <taxon>Pseudomonadati</taxon>
        <taxon>Bacteroidota</taxon>
        <taxon>Sphingobacteriia</taxon>
        <taxon>Sphingobacteriales</taxon>
        <taxon>Sphingobacteriaceae</taxon>
        <taxon>Pedobacter</taxon>
    </lineage>
</organism>
<dbReference type="SMART" id="SM00388">
    <property type="entry name" value="HisKA"/>
    <property type="match status" value="1"/>
</dbReference>
<dbReference type="InterPro" id="IPR004358">
    <property type="entry name" value="Sig_transdc_His_kin-like_C"/>
</dbReference>
<feature type="transmembrane region" description="Helical" evidence="7">
    <location>
        <begin position="80"/>
        <end position="97"/>
    </location>
</feature>
<dbReference type="EC" id="2.7.13.3" evidence="2"/>
<evidence type="ECO:0000256" key="2">
    <source>
        <dbReference type="ARBA" id="ARBA00012438"/>
    </source>
</evidence>
<dbReference type="PANTHER" id="PTHR43711:SF26">
    <property type="entry name" value="SENSOR HISTIDINE KINASE RCSC"/>
    <property type="match status" value="1"/>
</dbReference>
<dbReference type="InterPro" id="IPR005467">
    <property type="entry name" value="His_kinase_dom"/>
</dbReference>